<accession>A0A9X5C6Z8</accession>
<dbReference type="EMBL" id="VIRB01000067">
    <property type="protein sequence ID" value="NDO69259.1"/>
    <property type="molecule type" value="Genomic_DNA"/>
</dbReference>
<evidence type="ECO:0000313" key="1">
    <source>
        <dbReference type="EMBL" id="NDO69259.1"/>
    </source>
</evidence>
<dbReference type="OrthoDB" id="1766002at2"/>
<organism evidence="1 2">
    <name type="scientific">Schaedlerella arabinosiphila</name>
    <dbReference type="NCBI Taxonomy" id="2044587"/>
    <lineage>
        <taxon>Bacteria</taxon>
        <taxon>Bacillati</taxon>
        <taxon>Bacillota</taxon>
        <taxon>Clostridia</taxon>
        <taxon>Lachnospirales</taxon>
        <taxon>Lachnospiraceae</taxon>
        <taxon>Schaedlerella</taxon>
    </lineage>
</organism>
<proteinExistence type="predicted"/>
<comment type="caution">
    <text evidence="1">The sequence shown here is derived from an EMBL/GenBank/DDBJ whole genome shotgun (WGS) entry which is preliminary data.</text>
</comment>
<dbReference type="AlphaFoldDB" id="A0A9X5C6Z8"/>
<sequence length="61" mass="6655">MMRGALIETSARTILNQGISQNQRETALKLLKRGKLTIEEIAEDTGLSVSEVEQLAGLQTV</sequence>
<protein>
    <submittedName>
        <fullName evidence="1">Uncharacterized protein</fullName>
    </submittedName>
</protein>
<evidence type="ECO:0000313" key="2">
    <source>
        <dbReference type="Proteomes" id="UP000474104"/>
    </source>
</evidence>
<gene>
    <name evidence="1" type="ORF">FMM80_11425</name>
</gene>
<dbReference type="Proteomes" id="UP000474104">
    <property type="component" value="Unassembled WGS sequence"/>
</dbReference>
<name>A0A9X5C6Z8_9FIRM</name>
<reference evidence="1 2" key="1">
    <citation type="submission" date="2019-07" db="EMBL/GenBank/DDBJ databases">
        <title>Draft genome sequences of 15 bacterial species constituting the stable defined intestinal microbiota of the GM15 gnotobiotic mouse model.</title>
        <authorList>
            <person name="Elie C."/>
            <person name="Mathieu A."/>
            <person name="Saliou A."/>
            <person name="Darnaud M."/>
            <person name="Leulier F."/>
            <person name="Tamellini A."/>
        </authorList>
    </citation>
    <scope>NUCLEOTIDE SEQUENCE [LARGE SCALE GENOMIC DNA]</scope>
    <source>
        <strain evidence="2">ASF 502</strain>
    </source>
</reference>
<dbReference type="RefSeq" id="WP_044990171.1">
    <property type="nucleotide sequence ID" value="NZ_CASCYM010000012.1"/>
</dbReference>